<feature type="domain" description="RRM" evidence="4">
    <location>
        <begin position="418"/>
        <end position="493"/>
    </location>
</feature>
<evidence type="ECO:0000256" key="2">
    <source>
        <dbReference type="ARBA" id="ARBA00022884"/>
    </source>
</evidence>
<name>A0A7L4NDG6_9AVES</name>
<feature type="domain" description="RRM" evidence="4">
    <location>
        <begin position="143"/>
        <end position="229"/>
    </location>
</feature>
<sequence length="495" mass="55279">DEKNKPKKGRASICPSRVLHLRHIPGETTEEELVSLGLPFGKVSNVLVLKGKHQAFLEMSSEESAASLMKYYNTSLPSLHEQTVHIQFSYYKELIIDSYASQTKAQGALQAVSNIQPQNLPIGFAFPDEGVQGGLLPGQGSVIRIIVKNTAYRVTLEMIHQIFARFGSVLKIVMFTRASQTQALLQFAHPMQAYHAKMTIDGQTIIGTCCTLIIQFSRLNDLRVKYNNEKSRDFTRPDLPSGDGQPSPQVPDPFVTPNVVYQPFGGVAGYVPPMGFGQGTVSFCFSNSVVLARGTGDLSEHTRTCPCAICSNILFKLLFWFFTGVYGNVHRVKIMFKKRDNALIQMANTTQAHLAISYLNGQKVYGRVIHVSLSKHQVVKFPFEGQRRRLTRDFSKSPLNRFRMPGSKNFLNIYPPNDTLHLSNIPSSVTVEDLKDLFSNTGSNVVACKFFKRDCRMALIQLGSVEEAIHALIELHNYNIGEKHHLHISFSKSAI</sequence>
<feature type="non-terminal residue" evidence="5">
    <location>
        <position position="495"/>
    </location>
</feature>
<keyword evidence="2 3" id="KW-0694">RNA-binding</keyword>
<evidence type="ECO:0000256" key="3">
    <source>
        <dbReference type="PROSITE-ProRule" id="PRU00176"/>
    </source>
</evidence>
<proteinExistence type="predicted"/>
<dbReference type="OrthoDB" id="296632at2759"/>
<reference evidence="5 6" key="1">
    <citation type="submission" date="2020-02" db="EMBL/GenBank/DDBJ databases">
        <title>Bird 10,000 Genomes (B10K) Project - Family phase.</title>
        <authorList>
            <person name="Zhang G."/>
        </authorList>
    </citation>
    <scope>NUCLEOTIDE SEQUENCE [LARGE SCALE GENOMIC DNA]</scope>
    <source>
        <strain evidence="5">B10K-DU-013-51</strain>
        <tissue evidence="5">Mixed tissue sample</tissue>
    </source>
</reference>
<dbReference type="InterPro" id="IPR000504">
    <property type="entry name" value="RRM_dom"/>
</dbReference>
<dbReference type="Gene3D" id="3.30.70.330">
    <property type="match status" value="4"/>
</dbReference>
<dbReference type="InterPro" id="IPR021790">
    <property type="entry name" value="PTBP1-like_RRM2"/>
</dbReference>
<dbReference type="Pfam" id="PF22976">
    <property type="entry name" value="RRM_10"/>
    <property type="match status" value="1"/>
</dbReference>
<dbReference type="PROSITE" id="PS50102">
    <property type="entry name" value="RRM"/>
    <property type="match status" value="4"/>
</dbReference>
<evidence type="ECO:0000256" key="1">
    <source>
        <dbReference type="ARBA" id="ARBA00022737"/>
    </source>
</evidence>
<dbReference type="AlphaFoldDB" id="A0A7L4NDG6"/>
<dbReference type="SMART" id="SM00360">
    <property type="entry name" value="RRM"/>
    <property type="match status" value="4"/>
</dbReference>
<keyword evidence="6" id="KW-1185">Reference proteome</keyword>
<dbReference type="Pfam" id="PF13893">
    <property type="entry name" value="RRM_5"/>
    <property type="match status" value="1"/>
</dbReference>
<keyword evidence="1" id="KW-0677">Repeat</keyword>
<gene>
    <name evidence="5" type="primary">Ptbp3</name>
    <name evidence="5" type="ORF">CEYCYA_R01551</name>
</gene>
<evidence type="ECO:0000313" key="6">
    <source>
        <dbReference type="Proteomes" id="UP000586704"/>
    </source>
</evidence>
<protein>
    <submittedName>
        <fullName evidence="5">PTBP3 protein</fullName>
    </submittedName>
</protein>
<dbReference type="Proteomes" id="UP000586704">
    <property type="component" value="Unassembled WGS sequence"/>
</dbReference>
<feature type="non-terminal residue" evidence="5">
    <location>
        <position position="1"/>
    </location>
</feature>
<evidence type="ECO:0000313" key="5">
    <source>
        <dbReference type="EMBL" id="NXY86988.1"/>
    </source>
</evidence>
<organism evidence="5 6">
    <name type="scientific">Ceyx cyanopectus</name>
    <name type="common">Indigo-banded kingfisher</name>
    <dbReference type="NCBI Taxonomy" id="390723"/>
    <lineage>
        <taxon>Eukaryota</taxon>
        <taxon>Metazoa</taxon>
        <taxon>Chordata</taxon>
        <taxon>Craniata</taxon>
        <taxon>Vertebrata</taxon>
        <taxon>Euteleostomi</taxon>
        <taxon>Archelosauria</taxon>
        <taxon>Archosauria</taxon>
        <taxon>Dinosauria</taxon>
        <taxon>Saurischia</taxon>
        <taxon>Theropoda</taxon>
        <taxon>Coelurosauria</taxon>
        <taxon>Aves</taxon>
        <taxon>Neognathae</taxon>
        <taxon>Neoaves</taxon>
        <taxon>Telluraves</taxon>
        <taxon>Coraciimorphae</taxon>
        <taxon>Coraciiformes</taxon>
        <taxon>Alcedinidae</taxon>
        <taxon>Ceyx</taxon>
    </lineage>
</organism>
<dbReference type="PANTHER" id="PTHR15592">
    <property type="entry name" value="MATRIN 3/NUCLEAR PROTEIN 220-RELATED"/>
    <property type="match status" value="1"/>
</dbReference>
<accession>A0A7L4NDG6</accession>
<evidence type="ECO:0000259" key="4">
    <source>
        <dbReference type="PROSITE" id="PS50102"/>
    </source>
</evidence>
<feature type="domain" description="RRM" evidence="4">
    <location>
        <begin position="17"/>
        <end position="93"/>
    </location>
</feature>
<dbReference type="GO" id="GO:0003723">
    <property type="term" value="F:RNA binding"/>
    <property type="evidence" value="ECO:0007669"/>
    <property type="project" value="UniProtKB-UniRule"/>
</dbReference>
<dbReference type="EMBL" id="VYZU01052214">
    <property type="protein sequence ID" value="NXY86988.1"/>
    <property type="molecule type" value="Genomic_DNA"/>
</dbReference>
<dbReference type="Pfam" id="PF11835">
    <property type="entry name" value="RRM_8"/>
    <property type="match status" value="1"/>
</dbReference>
<feature type="domain" description="RRM" evidence="4">
    <location>
        <begin position="321"/>
        <end position="376"/>
    </location>
</feature>
<dbReference type="InterPro" id="IPR035979">
    <property type="entry name" value="RBD_domain_sf"/>
</dbReference>
<dbReference type="SUPFAM" id="SSF54928">
    <property type="entry name" value="RNA-binding domain, RBD"/>
    <property type="match status" value="3"/>
</dbReference>
<dbReference type="InterPro" id="IPR012677">
    <property type="entry name" value="Nucleotide-bd_a/b_plait_sf"/>
</dbReference>
<dbReference type="InterPro" id="IPR055204">
    <property type="entry name" value="HNRNPL_RRM"/>
</dbReference>
<comment type="caution">
    <text evidence="5">The sequence shown here is derived from an EMBL/GenBank/DDBJ whole genome shotgun (WGS) entry which is preliminary data.</text>
</comment>